<evidence type="ECO:0000313" key="2">
    <source>
        <dbReference type="EMBL" id="MFB9074310.1"/>
    </source>
</evidence>
<protein>
    <submittedName>
        <fullName evidence="2">Uncharacterized protein</fullName>
    </submittedName>
</protein>
<comment type="caution">
    <text evidence="2">The sequence shown here is derived from an EMBL/GenBank/DDBJ whole genome shotgun (WGS) entry which is preliminary data.</text>
</comment>
<keyword evidence="3" id="KW-1185">Reference proteome</keyword>
<feature type="compositionally biased region" description="Low complexity" evidence="1">
    <location>
        <begin position="185"/>
        <end position="216"/>
    </location>
</feature>
<dbReference type="EMBL" id="JBHMFI010000002">
    <property type="protein sequence ID" value="MFB9074310.1"/>
    <property type="molecule type" value="Genomic_DNA"/>
</dbReference>
<dbReference type="Proteomes" id="UP001589575">
    <property type="component" value="Unassembled WGS sequence"/>
</dbReference>
<feature type="compositionally biased region" description="Polar residues" evidence="1">
    <location>
        <begin position="164"/>
        <end position="184"/>
    </location>
</feature>
<proteinExistence type="predicted"/>
<evidence type="ECO:0000256" key="1">
    <source>
        <dbReference type="SAM" id="MobiDB-lite"/>
    </source>
</evidence>
<organism evidence="2 3">
    <name type="scientific">Citricoccus parietis</name>
    <dbReference type="NCBI Taxonomy" id="592307"/>
    <lineage>
        <taxon>Bacteria</taxon>
        <taxon>Bacillati</taxon>
        <taxon>Actinomycetota</taxon>
        <taxon>Actinomycetes</taxon>
        <taxon>Micrococcales</taxon>
        <taxon>Micrococcaceae</taxon>
        <taxon>Citricoccus</taxon>
    </lineage>
</organism>
<name>A0ABV5G5U7_9MICC</name>
<gene>
    <name evidence="2" type="ORF">ACFFX0_25195</name>
</gene>
<accession>A0ABV5G5U7</accession>
<sequence length="296" mass="31698">MIACPAMPDRVAPLWSWKRPCRCTRPVTSTPQRWPQMPPRPASYETLVCLYYGVPASDTAPGTGARPSSRMPQRSPRFPASWGGSCFCKRSMVSVASRRERRTSSTGGASSDWLVALSPLSIRWRGGRTRFLKSATSSCARSAFSNALSEVGAGGRRVLMPSAHLQSSSKPTEPTPVASTGTPLSSAGSNSAAGLTFRATARAMRSSTSTRRSPSSIRRRPSVGMGRPSSASFSESCLYCIPPRSRATFDRTVCPVGPSGFLLFDAGSAMDTILTHQDDGPLILLQSIKCMPKLST</sequence>
<reference evidence="2 3" key="1">
    <citation type="submission" date="2024-09" db="EMBL/GenBank/DDBJ databases">
        <authorList>
            <person name="Sun Q."/>
            <person name="Mori K."/>
        </authorList>
    </citation>
    <scope>NUCLEOTIDE SEQUENCE [LARGE SCALE GENOMIC DNA]</scope>
    <source>
        <strain evidence="2 3">CCM 7609</strain>
    </source>
</reference>
<feature type="region of interest" description="Disordered" evidence="1">
    <location>
        <begin position="164"/>
        <end position="234"/>
    </location>
</feature>
<evidence type="ECO:0000313" key="3">
    <source>
        <dbReference type="Proteomes" id="UP001589575"/>
    </source>
</evidence>